<organism evidence="2 3">
    <name type="scientific">Streptomyces synnematoformans</name>
    <dbReference type="NCBI Taxonomy" id="415721"/>
    <lineage>
        <taxon>Bacteria</taxon>
        <taxon>Bacillati</taxon>
        <taxon>Actinomycetota</taxon>
        <taxon>Actinomycetes</taxon>
        <taxon>Kitasatosporales</taxon>
        <taxon>Streptomycetaceae</taxon>
        <taxon>Streptomyces</taxon>
    </lineage>
</organism>
<dbReference type="Proteomes" id="UP001500443">
    <property type="component" value="Unassembled WGS sequence"/>
</dbReference>
<protein>
    <recommendedName>
        <fullName evidence="4">NUP-1</fullName>
    </recommendedName>
</protein>
<keyword evidence="3" id="KW-1185">Reference proteome</keyword>
<feature type="compositionally biased region" description="Low complexity" evidence="1">
    <location>
        <begin position="539"/>
        <end position="569"/>
    </location>
</feature>
<dbReference type="InterPro" id="IPR027417">
    <property type="entry name" value="P-loop_NTPase"/>
</dbReference>
<accession>A0ABN2XRD8</accession>
<feature type="compositionally biased region" description="Low complexity" evidence="1">
    <location>
        <begin position="523"/>
        <end position="532"/>
    </location>
</feature>
<dbReference type="EMBL" id="BAAAPF010000029">
    <property type="protein sequence ID" value="GAA2115987.1"/>
    <property type="molecule type" value="Genomic_DNA"/>
</dbReference>
<feature type="region of interest" description="Disordered" evidence="1">
    <location>
        <begin position="1"/>
        <end position="22"/>
    </location>
</feature>
<reference evidence="2 3" key="1">
    <citation type="journal article" date="2019" name="Int. J. Syst. Evol. Microbiol.">
        <title>The Global Catalogue of Microorganisms (GCM) 10K type strain sequencing project: providing services to taxonomists for standard genome sequencing and annotation.</title>
        <authorList>
            <consortium name="The Broad Institute Genomics Platform"/>
            <consortium name="The Broad Institute Genome Sequencing Center for Infectious Disease"/>
            <person name="Wu L."/>
            <person name="Ma J."/>
        </authorList>
    </citation>
    <scope>NUCLEOTIDE SEQUENCE [LARGE SCALE GENOMIC DNA]</scope>
    <source>
        <strain evidence="2 3">JCM 15481</strain>
    </source>
</reference>
<dbReference type="Gene3D" id="3.40.50.300">
    <property type="entry name" value="P-loop containing nucleotide triphosphate hydrolases"/>
    <property type="match status" value="1"/>
</dbReference>
<evidence type="ECO:0000256" key="1">
    <source>
        <dbReference type="SAM" id="MobiDB-lite"/>
    </source>
</evidence>
<gene>
    <name evidence="2" type="ORF">GCM10009802_16230</name>
</gene>
<comment type="caution">
    <text evidence="2">The sequence shown here is derived from an EMBL/GenBank/DDBJ whole genome shotgun (WGS) entry which is preliminary data.</text>
</comment>
<evidence type="ECO:0000313" key="3">
    <source>
        <dbReference type="Proteomes" id="UP001500443"/>
    </source>
</evidence>
<evidence type="ECO:0000313" key="2">
    <source>
        <dbReference type="EMBL" id="GAA2115987.1"/>
    </source>
</evidence>
<name>A0ABN2XRD8_9ACTN</name>
<sequence>MHDRYHVVADPPSSPPGASAESLGKLATSLNQLDRPVDKTLAEFSSDMVELAYNSLPPPRRKLLLWRLGIRMAAPRRAGHTLCEDILARLRRAAQKDGCVRTLRVLTESAQSHLSAAAFGTGADAADPLARWDGSLLRATIFAWCNASVADAYLLVWAAERAWFGIDEESALAQQLDAVRAAAAAVVESHASFLPEESTGVDSDHQSAEDDTADPPSACDAAVGSAPVLAQDSEAAASDGPAEVCRVLASAVEQARQSMASVQDAIDDGRPPAEEHVERLAELSAAFHHARMVFDEAGIEQGPLRLEEMRRAAESFAAQRQQDTTVREALRKLLSISGRPGSAAASAAEDVRSNAKRLLDVPMWNESEREECSALVAIAELVLLGQRKDADPHTIVALQGQVVRALPTCAAASAMAADLFLGEQTAPAADLEASSPSVGTKETADTTEQGLPGSDDKAAAPPIPDDGTDPARMTAEAGQQPDTAGPRTVVPPGTERAGGDSVRHTPGEGTDLLPAPRATGAGPPDVADAPSIAAPPAPTSDAATGAPTTGDGGDDAPVAPAPAGVSGATVSQDGPDGPTRIEQALARLIRERRFGLAHHVAKAANGPGPQPAALRLAGAAALITSATSPSVRLVEDLLRSESDSAGHGPEGTDLLLVPALLRVTLITGNYMAGAQLKTLALRLPQVLGEVTTQVADRALSGTLMHASPLAVIADVSGAEARLREIHERCRAYLDAPPRLRYARATEISKRWLRPDGLLGSMLTQVINDNRDQLPTVREEAERLAKLPEINSEIDRVDRKYRSSSRKALQGAGRQDLVRVVEDTVALAREWHVAVEDARRRGRSDTDRVVQEVSSLRRYLLARKDAVLADLERLTRRPETIATAVAHAAYDSLSEIFSLLEGRDEKVRNAGRSKPDDILDAELLKVCNAIDERPPVDRLLIAVGRSWDEALRERLDHDAFLAARTIVKLADLGDLPATDGVRFALQKITEIEALESRRRQELDADREALLAGLRQAQADGAVTDDQDLYMQELLEGARSVLEETSRHDLSEVRATLEHVRTSLPAYREEAAGRIRARLGRLDVAPAERDQVLRHLDSGKLPTAADMVYFMEIGEPMPEIDNGETHLWEFFPEVPERLPRGIDGELISLVRSGGRHPEAPVLDYGHLSGDEAELAATALGNWREVGSLEPNDRPNFTNAKLLPALKLLGYDAPKGPRRLEELSHQRKEYRFLEATDVQINGRAAVPDFGSKIREQGGRLRLLLVWGRPPAEVVMSLASRDPSGSGLLVLYFGTLSKKNRVDLAVGSGGLRPMLVVDDAALAYLAARGNRQVSSATQTLLPFSGVNPYILEKRGRIGGEMFFGRDAERKSVLDPQGTQVIFGGRGLGKSALLSDAGDRFMEQYPGFRQTVYVNLDQVNIGKGSAFGPETLWSVLERELVAVDVLPQGKGRKAPHGDRWEYVRRELRRWLAEDPMRRLLILLDECDLFFEADAPRFGQTKKLKGLGSETKDRVKVVFAGLHSVQRFSKLASNGPFGHLAQTPTVIGPLAPQFAADLLVHPMRALGFEFADVDVTNRVLQYCSYQPFLLQMFGHRLVQVMQRKRQRRGIEGPPYTIEEADIEAVESDTGLRAGISAAFKDTLSLDHRYDVIANVLAHHARHYGLEGRLSDAELREECETYWPEGFENLDTEEFRAYLSEMVGLGVLAPNHDGQGWHLRGPNALRMIGTSHEVEARLERAHQDYQLGDRIVLEGRPELPDQRPVPLTVTQLDDLLGDRSNRTRVVLGTAATGVTEVSRTLRTVTDGISGWKLPPVGRRGVFKQELTGGRPGDRRVVISDFAQSTENVKPETLREAVDLADIALPATSGVTRSVVIVTDTRQLDLWRPLLLETEKTSALPVVLRRYDRRSLHDWAQRTELFNTNGHPDRLYELTGGWPYLVDRAYKLHRELSGAEAALRRMAELTTDGPVVRDFVQATGVFADPKLLTAYREVAKEFGEDSADADVVIMAIALELGDEEDADWVYACLDALQVFDRKGSSLKLEPLLYRCMSVCT</sequence>
<dbReference type="SUPFAM" id="SSF52540">
    <property type="entry name" value="P-loop containing nucleoside triphosphate hydrolases"/>
    <property type="match status" value="1"/>
</dbReference>
<feature type="compositionally biased region" description="Basic and acidic residues" evidence="1">
    <location>
        <begin position="497"/>
        <end position="506"/>
    </location>
</feature>
<feature type="region of interest" description="Disordered" evidence="1">
    <location>
        <begin position="430"/>
        <end position="579"/>
    </location>
</feature>
<proteinExistence type="predicted"/>
<dbReference type="RefSeq" id="WP_344289117.1">
    <property type="nucleotide sequence ID" value="NZ_BAAAPF010000029.1"/>
</dbReference>
<evidence type="ECO:0008006" key="4">
    <source>
        <dbReference type="Google" id="ProtNLM"/>
    </source>
</evidence>
<feature type="region of interest" description="Disordered" evidence="1">
    <location>
        <begin position="194"/>
        <end position="224"/>
    </location>
</feature>